<reference evidence="6" key="1">
    <citation type="submission" date="2021-10" db="EMBL/GenBank/DDBJ databases">
        <title>The complete genome sequence of Leeia sp. TBRC 13508.</title>
        <authorList>
            <person name="Charoenyingcharoen P."/>
            <person name="Yukphan P."/>
        </authorList>
    </citation>
    <scope>NUCLEOTIDE SEQUENCE</scope>
    <source>
        <strain evidence="6">TBRC 13508</strain>
    </source>
</reference>
<keyword evidence="3 6" id="KW-0418">Kinase</keyword>
<evidence type="ECO:0000256" key="1">
    <source>
        <dbReference type="ARBA" id="ARBA00009156"/>
    </source>
</evidence>
<dbReference type="Gene3D" id="3.30.420.40">
    <property type="match status" value="2"/>
</dbReference>
<dbReference type="InterPro" id="IPR018484">
    <property type="entry name" value="FGGY_N"/>
</dbReference>
<feature type="domain" description="Carbohydrate kinase FGGY N-terminal" evidence="4">
    <location>
        <begin position="127"/>
        <end position="235"/>
    </location>
</feature>
<dbReference type="InterPro" id="IPR050406">
    <property type="entry name" value="FGGY_Carb_Kinase"/>
</dbReference>
<dbReference type="Pfam" id="PF00370">
    <property type="entry name" value="FGGY_N"/>
    <property type="match status" value="1"/>
</dbReference>
<evidence type="ECO:0000313" key="6">
    <source>
        <dbReference type="EMBL" id="MCB6183340.1"/>
    </source>
</evidence>
<protein>
    <submittedName>
        <fullName evidence="6">L-fuculose kinase</fullName>
    </submittedName>
</protein>
<keyword evidence="2" id="KW-0808">Transferase</keyword>
<feature type="domain" description="Carbohydrate kinase FGGY C-terminal" evidence="5">
    <location>
        <begin position="246"/>
        <end position="420"/>
    </location>
</feature>
<evidence type="ECO:0000256" key="3">
    <source>
        <dbReference type="ARBA" id="ARBA00022777"/>
    </source>
</evidence>
<gene>
    <name evidence="6" type="ORF">LIN78_07255</name>
</gene>
<comment type="similarity">
    <text evidence="1">Belongs to the FGGY kinase family.</text>
</comment>
<dbReference type="SUPFAM" id="SSF53067">
    <property type="entry name" value="Actin-like ATPase domain"/>
    <property type="match status" value="1"/>
</dbReference>
<dbReference type="EMBL" id="JAJBZT010000003">
    <property type="protein sequence ID" value="MCB6183340.1"/>
    <property type="molecule type" value="Genomic_DNA"/>
</dbReference>
<comment type="caution">
    <text evidence="6">The sequence shown here is derived from an EMBL/GenBank/DDBJ whole genome shotgun (WGS) entry which is preliminary data.</text>
</comment>
<proteinExistence type="inferred from homology"/>
<dbReference type="PANTHER" id="PTHR43095:SF3">
    <property type="entry name" value="L-XYLULOSE_3-KETO-L-GULONATE KINASE"/>
    <property type="match status" value="1"/>
</dbReference>
<dbReference type="CDD" id="cd07772">
    <property type="entry name" value="ASKHA_NBD_FGGY_NaCK-like"/>
    <property type="match status" value="1"/>
</dbReference>
<dbReference type="Pfam" id="PF21546">
    <property type="entry name" value="FGGY_C_2"/>
    <property type="match status" value="1"/>
</dbReference>
<organism evidence="6 7">
    <name type="scientific">Leeia speluncae</name>
    <dbReference type="NCBI Taxonomy" id="2884804"/>
    <lineage>
        <taxon>Bacteria</taxon>
        <taxon>Pseudomonadati</taxon>
        <taxon>Pseudomonadota</taxon>
        <taxon>Betaproteobacteria</taxon>
        <taxon>Neisseriales</taxon>
        <taxon>Leeiaceae</taxon>
        <taxon>Leeia</taxon>
    </lineage>
</organism>
<evidence type="ECO:0000259" key="5">
    <source>
        <dbReference type="Pfam" id="PF21546"/>
    </source>
</evidence>
<evidence type="ECO:0000313" key="7">
    <source>
        <dbReference type="Proteomes" id="UP001165395"/>
    </source>
</evidence>
<evidence type="ECO:0000259" key="4">
    <source>
        <dbReference type="Pfam" id="PF00370"/>
    </source>
</evidence>
<dbReference type="RefSeq" id="WP_227180008.1">
    <property type="nucleotide sequence ID" value="NZ_JAJBZT010000003.1"/>
</dbReference>
<keyword evidence="7" id="KW-1185">Reference proteome</keyword>
<name>A0ABS8D543_9NEIS</name>
<dbReference type="InterPro" id="IPR049382">
    <property type="entry name" value="FGGY_C_2"/>
</dbReference>
<dbReference type="GO" id="GO:0016301">
    <property type="term" value="F:kinase activity"/>
    <property type="evidence" value="ECO:0007669"/>
    <property type="project" value="UniProtKB-KW"/>
</dbReference>
<sequence>MSLIAVFDIGKTNAKLTVTTRSGAVLLETRTLNHVVQTGRYPHADVDGLWAWLCQTLQSFSDRLAITQFVTTTHGATAALIGDGELVFPVMDYEWGIEDEALYANERPSFQETCSPKLPAGLNLGRQIAWLANTQPEAFAQVTSILMYPQYWAWRLTGHAVSEVTSLGCHTDLWTPSTGDFSSLVAKKGWRHLFPPLVSANTVVGTVLPTVALETGLAAHCEVIAGIHDSNASLLPYLSASSKGESLTVLSSGTWLIMANIGGDVSCIEESADMLANVSAYGQAIACARFMGGREFAEIAGQSLSPCAEADISRLISESIFALPAFAETGGPFMGKSGKITTDRVLSAEEKYALATLYLVCVTHYCLQKLGSQGRHVIEGGLAGNPFFAALLAGLDSSRRVYCSDDLAGTTGGALLLCQTDNIPIKQLREIVPTLSDAIQAYYDVWLESALAH</sequence>
<accession>A0ABS8D543</accession>
<dbReference type="InterPro" id="IPR043129">
    <property type="entry name" value="ATPase_NBD"/>
</dbReference>
<dbReference type="PANTHER" id="PTHR43095">
    <property type="entry name" value="SUGAR KINASE"/>
    <property type="match status" value="1"/>
</dbReference>
<evidence type="ECO:0000256" key="2">
    <source>
        <dbReference type="ARBA" id="ARBA00022679"/>
    </source>
</evidence>
<dbReference type="Proteomes" id="UP001165395">
    <property type="component" value="Unassembled WGS sequence"/>
</dbReference>